<proteinExistence type="predicted"/>
<dbReference type="AlphaFoldDB" id="A0A0J6H8W4"/>
<evidence type="ECO:0000313" key="2">
    <source>
        <dbReference type="EMBL" id="SDT54906.1"/>
    </source>
</evidence>
<gene>
    <name evidence="1" type="ORF">F7R14_27330</name>
    <name evidence="2" type="ORF">SAMN04490191_5114</name>
</gene>
<dbReference type="EMBL" id="LT629746">
    <property type="protein sequence ID" value="SDT54906.1"/>
    <property type="molecule type" value="Genomic_DNA"/>
</dbReference>
<keyword evidence="3" id="KW-1185">Reference proteome</keyword>
<sequence>MKSLLIIFTIILVAFLYIGFYEKMEDASPEIVFFIKKAPTFQIKFENIFAYESDDKKLSELSDTERQSVIQYCKYRLGVTTTLKNQNELEGCKKR</sequence>
<evidence type="ECO:0000313" key="4">
    <source>
        <dbReference type="Proteomes" id="UP000434925"/>
    </source>
</evidence>
<evidence type="ECO:0000313" key="1">
    <source>
        <dbReference type="EMBL" id="KAB0498254.1"/>
    </source>
</evidence>
<dbReference type="Proteomes" id="UP000182814">
    <property type="component" value="Chromosome I"/>
</dbReference>
<reference evidence="1 4" key="3">
    <citation type="submission" date="2019-09" db="EMBL/GenBank/DDBJ databases">
        <title>Draft genome sequences of 48 bacterial type strains from the CCUG.</title>
        <authorList>
            <person name="Tunovic T."/>
            <person name="Pineiro-Iglesias B."/>
            <person name="Unosson C."/>
            <person name="Inganas E."/>
            <person name="Ohlen M."/>
            <person name="Cardew S."/>
            <person name="Jensie-Markopoulos S."/>
            <person name="Salva-Serra F."/>
            <person name="Jaen-Luchoro D."/>
            <person name="Karlsson R."/>
            <person name="Svensson-Stadler L."/>
            <person name="Chun J."/>
            <person name="Moore E."/>
        </authorList>
    </citation>
    <scope>NUCLEOTIDE SEQUENCE [LARGE SCALE GENOMIC DNA]</scope>
    <source>
        <strain evidence="1 4">CCUG 51522</strain>
    </source>
</reference>
<evidence type="ECO:0000313" key="3">
    <source>
        <dbReference type="Proteomes" id="UP000182814"/>
    </source>
</evidence>
<dbReference type="PATRIC" id="fig|163011.3.peg.3406"/>
<dbReference type="Proteomes" id="UP000434925">
    <property type="component" value="Unassembled WGS sequence"/>
</dbReference>
<name>A0A0J6H8W4_9PSED</name>
<dbReference type="EMBL" id="VZPO01000013">
    <property type="protein sequence ID" value="KAB0498254.1"/>
    <property type="molecule type" value="Genomic_DNA"/>
</dbReference>
<organism evidence="2 3">
    <name type="scientific">Pseudomonas lini</name>
    <dbReference type="NCBI Taxonomy" id="163011"/>
    <lineage>
        <taxon>Bacteria</taxon>
        <taxon>Pseudomonadati</taxon>
        <taxon>Pseudomonadota</taxon>
        <taxon>Gammaproteobacteria</taxon>
        <taxon>Pseudomonadales</taxon>
        <taxon>Pseudomonadaceae</taxon>
        <taxon>Pseudomonas</taxon>
    </lineage>
</organism>
<accession>A0A0J6H8W4</accession>
<reference evidence="2" key="2">
    <citation type="submission" date="2016-10" db="EMBL/GenBank/DDBJ databases">
        <authorList>
            <person name="de Groot N.N."/>
        </authorList>
    </citation>
    <scope>NUCLEOTIDE SEQUENCE [LARGE SCALE GENOMIC DNA]</scope>
    <source>
        <strain evidence="2">BS3782</strain>
    </source>
</reference>
<protein>
    <submittedName>
        <fullName evidence="2">Uncharacterized protein</fullName>
    </submittedName>
</protein>
<reference evidence="3" key="1">
    <citation type="submission" date="2016-10" db="EMBL/GenBank/DDBJ databases">
        <authorList>
            <person name="Varghese N."/>
            <person name="Submissions S."/>
        </authorList>
    </citation>
    <scope>NUCLEOTIDE SEQUENCE [LARGE SCALE GENOMIC DNA]</scope>
    <source>
        <strain evidence="3">BS3782</strain>
    </source>
</reference>